<dbReference type="Pfam" id="PF20582">
    <property type="entry name" value="UPF0758_N"/>
    <property type="match status" value="1"/>
</dbReference>
<dbReference type="CDD" id="cd08071">
    <property type="entry name" value="MPN_DUF2466"/>
    <property type="match status" value="1"/>
</dbReference>
<comment type="similarity">
    <text evidence="1 7">Belongs to the UPF0758 family.</text>
</comment>
<dbReference type="PANTHER" id="PTHR30471">
    <property type="entry name" value="DNA REPAIR PROTEIN RADC"/>
    <property type="match status" value="1"/>
</dbReference>
<dbReference type="PROSITE" id="PS50249">
    <property type="entry name" value="MPN"/>
    <property type="match status" value="1"/>
</dbReference>
<evidence type="ECO:0000256" key="3">
    <source>
        <dbReference type="ARBA" id="ARBA00022723"/>
    </source>
</evidence>
<dbReference type="PROSITE" id="PS01302">
    <property type="entry name" value="UPF0758"/>
    <property type="match status" value="1"/>
</dbReference>
<dbReference type="Proteomes" id="UP001209553">
    <property type="component" value="Unassembled WGS sequence"/>
</dbReference>
<protein>
    <submittedName>
        <fullName evidence="9">DNA repair protein RadC</fullName>
    </submittedName>
</protein>
<keyword evidence="10" id="KW-1185">Reference proteome</keyword>
<dbReference type="Gene3D" id="3.40.140.10">
    <property type="entry name" value="Cytidine Deaminase, domain 2"/>
    <property type="match status" value="1"/>
</dbReference>
<feature type="domain" description="MPN" evidence="8">
    <location>
        <begin position="102"/>
        <end position="224"/>
    </location>
</feature>
<evidence type="ECO:0000256" key="2">
    <source>
        <dbReference type="ARBA" id="ARBA00022670"/>
    </source>
</evidence>
<evidence type="ECO:0000259" key="8">
    <source>
        <dbReference type="PROSITE" id="PS50249"/>
    </source>
</evidence>
<organism evidence="9 10">
    <name type="scientific">Staphylococcus marylandisciuri</name>
    <dbReference type="NCBI Taxonomy" id="2981529"/>
    <lineage>
        <taxon>Bacteria</taxon>
        <taxon>Bacillati</taxon>
        <taxon>Bacillota</taxon>
        <taxon>Bacilli</taxon>
        <taxon>Bacillales</taxon>
        <taxon>Staphylococcaceae</taxon>
        <taxon>Staphylococcus</taxon>
    </lineage>
</organism>
<accession>A0ABT2QQ06</accession>
<dbReference type="NCBIfam" id="NF000642">
    <property type="entry name" value="PRK00024.1"/>
    <property type="match status" value="1"/>
</dbReference>
<dbReference type="InterPro" id="IPR001405">
    <property type="entry name" value="UPF0758"/>
</dbReference>
<evidence type="ECO:0000256" key="1">
    <source>
        <dbReference type="ARBA" id="ARBA00010243"/>
    </source>
</evidence>
<dbReference type="InterPro" id="IPR046778">
    <property type="entry name" value="UPF0758_N"/>
</dbReference>
<dbReference type="RefSeq" id="WP_262855504.1">
    <property type="nucleotide sequence ID" value="NZ_JAOPKZ010000007.1"/>
</dbReference>
<sequence length="227" mass="25396">MKINELAMTEKPRERLINDGAHQLSNTELLAILINTGRKGYSSLDIAAQLLKSCKNLKELKHLSILELTQVKGVGISKAVTLKAAVELGERIHSSKSERKFQISSPKDVAQYAMSTMQHLTQEHFIVLFLDAKNRVLHQKTIFIGTLTASIVHPREIFSEAIRWASHSIIVMHNHPSGDASPSEEDIRTTKRLISCGSILGIDVLDHVIIGEDNYISLREEELLDDE</sequence>
<keyword evidence="5" id="KW-0862">Zinc</keyword>
<dbReference type="SUPFAM" id="SSF102712">
    <property type="entry name" value="JAB1/MPN domain"/>
    <property type="match status" value="1"/>
</dbReference>
<dbReference type="InterPro" id="IPR025657">
    <property type="entry name" value="RadC_JAB"/>
</dbReference>
<keyword evidence="4" id="KW-0378">Hydrolase</keyword>
<dbReference type="InterPro" id="IPR020891">
    <property type="entry name" value="UPF0758_CS"/>
</dbReference>
<dbReference type="SUPFAM" id="SSF47781">
    <property type="entry name" value="RuvA domain 2-like"/>
    <property type="match status" value="1"/>
</dbReference>
<dbReference type="InterPro" id="IPR037518">
    <property type="entry name" value="MPN"/>
</dbReference>
<comment type="caution">
    <text evidence="9">The sequence shown here is derived from an EMBL/GenBank/DDBJ whole genome shotgun (WGS) entry which is preliminary data.</text>
</comment>
<evidence type="ECO:0000313" key="10">
    <source>
        <dbReference type="Proteomes" id="UP001209553"/>
    </source>
</evidence>
<keyword evidence="3" id="KW-0479">Metal-binding</keyword>
<dbReference type="EMBL" id="JAOPKZ010000007">
    <property type="protein sequence ID" value="MCU5746065.1"/>
    <property type="molecule type" value="Genomic_DNA"/>
</dbReference>
<dbReference type="PANTHER" id="PTHR30471:SF3">
    <property type="entry name" value="UPF0758 PROTEIN YEES-RELATED"/>
    <property type="match status" value="1"/>
</dbReference>
<proteinExistence type="inferred from homology"/>
<evidence type="ECO:0000313" key="9">
    <source>
        <dbReference type="EMBL" id="MCU5746065.1"/>
    </source>
</evidence>
<name>A0ABT2QQ06_9STAP</name>
<evidence type="ECO:0000256" key="6">
    <source>
        <dbReference type="ARBA" id="ARBA00023049"/>
    </source>
</evidence>
<gene>
    <name evidence="9" type="primary">radC</name>
    <name evidence="9" type="ORF">N9R04_04935</name>
</gene>
<dbReference type="Pfam" id="PF04002">
    <property type="entry name" value="RadC"/>
    <property type="match status" value="1"/>
</dbReference>
<dbReference type="InterPro" id="IPR010994">
    <property type="entry name" value="RuvA_2-like"/>
</dbReference>
<reference evidence="9 10" key="1">
    <citation type="journal article" date="2023" name="Int. J. Syst. Evol. Microbiol.">
        <title>Streptococcus sciuri sp. nov., Staphylococcus marylandisciuri sp. nov. and Staphylococcus americanisciuri sp. nov., isolated from faeces of eastern grey squirrel (Sciurus carolinensis).</title>
        <authorList>
            <person name="Volokhov D.V."/>
            <person name="Zagorodnyaya T.A."/>
            <person name="Furtak V.A."/>
            <person name="Nattanmai G."/>
            <person name="Randall L."/>
            <person name="Jose S."/>
            <person name="Gao Y."/>
            <person name="Eisenberg T."/>
            <person name="Delmonte P."/>
            <person name="Blom J."/>
            <person name="Mitchell K.K."/>
        </authorList>
    </citation>
    <scope>NUCLEOTIDE SEQUENCE [LARGE SCALE GENOMIC DNA]</scope>
    <source>
        <strain evidence="9 10">SQ8-PEA</strain>
    </source>
</reference>
<evidence type="ECO:0000256" key="7">
    <source>
        <dbReference type="RuleBase" id="RU003797"/>
    </source>
</evidence>
<evidence type="ECO:0000256" key="5">
    <source>
        <dbReference type="ARBA" id="ARBA00022833"/>
    </source>
</evidence>
<keyword evidence="6" id="KW-0482">Metalloprotease</keyword>
<evidence type="ECO:0000256" key="4">
    <source>
        <dbReference type="ARBA" id="ARBA00022801"/>
    </source>
</evidence>
<keyword evidence="2" id="KW-0645">Protease</keyword>
<dbReference type="NCBIfam" id="TIGR00608">
    <property type="entry name" value="radc"/>
    <property type="match status" value="1"/>
</dbReference>